<dbReference type="Gene3D" id="3.40.50.10610">
    <property type="entry name" value="ABC-type transport auxiliary lipoprotein component"/>
    <property type="match status" value="1"/>
</dbReference>
<dbReference type="STRING" id="1231391.GCA_000308195_01303"/>
<feature type="chain" id="PRO_5015458200" description="ABC-type transport auxiliary lipoprotein component domain-containing protein" evidence="1">
    <location>
        <begin position="23"/>
        <end position="207"/>
    </location>
</feature>
<dbReference type="EMBL" id="QEKO01000005">
    <property type="protein sequence ID" value="PVY61083.1"/>
    <property type="molecule type" value="Genomic_DNA"/>
</dbReference>
<evidence type="ECO:0000259" key="2">
    <source>
        <dbReference type="Pfam" id="PF03886"/>
    </source>
</evidence>
<proteinExistence type="predicted"/>
<dbReference type="Proteomes" id="UP000246145">
    <property type="component" value="Unassembled WGS sequence"/>
</dbReference>
<keyword evidence="1" id="KW-0732">Signal</keyword>
<dbReference type="RefSeq" id="WP_017523671.1">
    <property type="nucleotide sequence ID" value="NZ_JACCEX010000005.1"/>
</dbReference>
<dbReference type="Pfam" id="PF03886">
    <property type="entry name" value="ABC_trans_aux"/>
    <property type="match status" value="1"/>
</dbReference>
<evidence type="ECO:0000256" key="1">
    <source>
        <dbReference type="SAM" id="SignalP"/>
    </source>
</evidence>
<dbReference type="OrthoDB" id="1494661at2"/>
<dbReference type="PROSITE" id="PS51257">
    <property type="entry name" value="PROKAR_LIPOPROTEIN"/>
    <property type="match status" value="1"/>
</dbReference>
<protein>
    <recommendedName>
        <fullName evidence="2">ABC-type transport auxiliary lipoprotein component domain-containing protein</fullName>
    </recommendedName>
</protein>
<comment type="caution">
    <text evidence="3">The sequence shown here is derived from an EMBL/GenBank/DDBJ whole genome shotgun (WGS) entry which is preliminary data.</text>
</comment>
<keyword evidence="4" id="KW-1185">Reference proteome</keyword>
<dbReference type="SUPFAM" id="SSF159594">
    <property type="entry name" value="XCC0632-like"/>
    <property type="match status" value="1"/>
</dbReference>
<evidence type="ECO:0000313" key="3">
    <source>
        <dbReference type="EMBL" id="PVY61083.1"/>
    </source>
</evidence>
<accession>A0A2U1CJB5</accession>
<dbReference type="AlphaFoldDB" id="A0A2U1CJB5"/>
<dbReference type="InterPro" id="IPR005586">
    <property type="entry name" value="ABC_trans_aux"/>
</dbReference>
<evidence type="ECO:0000313" key="4">
    <source>
        <dbReference type="Proteomes" id="UP000246145"/>
    </source>
</evidence>
<name>A0A2U1CJB5_9BURK</name>
<feature type="domain" description="ABC-type transport auxiliary lipoprotein component" evidence="2">
    <location>
        <begin position="28"/>
        <end position="185"/>
    </location>
</feature>
<gene>
    <name evidence="3" type="ORF">C7440_3252</name>
</gene>
<organism evidence="3 4">
    <name type="scientific">Pusillimonas noertemannii</name>
    <dbReference type="NCBI Taxonomy" id="305977"/>
    <lineage>
        <taxon>Bacteria</taxon>
        <taxon>Pseudomonadati</taxon>
        <taxon>Pseudomonadota</taxon>
        <taxon>Betaproteobacteria</taxon>
        <taxon>Burkholderiales</taxon>
        <taxon>Alcaligenaceae</taxon>
        <taxon>Pusillimonas</taxon>
    </lineage>
</organism>
<sequence>MKRLFIPAFLALALAAAGCASAPQSRYYSLMGTDKPASAAARTDFAISLSAVDIPEQVDRPQIVLSREGDAQVTLLNESQWAAPLADEIRNALSHDLSRRLGVLDVSPRAAPEALPLWALGVTVQRFESIYGRHAVLEATWRQEPRQGASGPATVCRAQINVPVQEGVSALVAGHQQALDLLAGLMADKLSGRALQAGQGVTLKGCA</sequence>
<feature type="signal peptide" evidence="1">
    <location>
        <begin position="1"/>
        <end position="22"/>
    </location>
</feature>
<reference evidence="3 4" key="1">
    <citation type="submission" date="2018-04" db="EMBL/GenBank/DDBJ databases">
        <title>Genomic Encyclopedia of Type Strains, Phase IV (KMG-IV): sequencing the most valuable type-strain genomes for metagenomic binning, comparative biology and taxonomic classification.</title>
        <authorList>
            <person name="Goeker M."/>
        </authorList>
    </citation>
    <scope>NUCLEOTIDE SEQUENCE [LARGE SCALE GENOMIC DNA]</scope>
    <source>
        <strain evidence="3 4">DSM 10065</strain>
    </source>
</reference>